<evidence type="ECO:0000313" key="3">
    <source>
        <dbReference type="EMBL" id="KOO33025.1"/>
    </source>
</evidence>
<dbReference type="AlphaFoldDB" id="A0A0M0K2J5"/>
<gene>
    <name evidence="3" type="ORF">Ctob_014276</name>
</gene>
<dbReference type="InterPro" id="IPR044200">
    <property type="entry name" value="At5g03900-like"/>
</dbReference>
<feature type="region of interest" description="Disordered" evidence="1">
    <location>
        <begin position="384"/>
        <end position="437"/>
    </location>
</feature>
<feature type="compositionally biased region" description="Polar residues" evidence="1">
    <location>
        <begin position="401"/>
        <end position="410"/>
    </location>
</feature>
<keyword evidence="2" id="KW-1133">Transmembrane helix</keyword>
<keyword evidence="2" id="KW-0472">Membrane</keyword>
<feature type="transmembrane region" description="Helical" evidence="2">
    <location>
        <begin position="259"/>
        <end position="279"/>
    </location>
</feature>
<dbReference type="Proteomes" id="UP000037460">
    <property type="component" value="Unassembled WGS sequence"/>
</dbReference>
<feature type="transmembrane region" description="Helical" evidence="2">
    <location>
        <begin position="214"/>
        <end position="239"/>
    </location>
</feature>
<evidence type="ECO:0000256" key="1">
    <source>
        <dbReference type="SAM" id="MobiDB-lite"/>
    </source>
</evidence>
<reference evidence="4" key="1">
    <citation type="journal article" date="2015" name="PLoS Genet.">
        <title>Genome Sequence and Transcriptome Analyses of Chrysochromulina tobin: Metabolic Tools for Enhanced Algal Fitness in the Prominent Order Prymnesiales (Haptophyceae).</title>
        <authorList>
            <person name="Hovde B.T."/>
            <person name="Deodato C.R."/>
            <person name="Hunsperger H.M."/>
            <person name="Ryken S.A."/>
            <person name="Yost W."/>
            <person name="Jha R.K."/>
            <person name="Patterson J."/>
            <person name="Monnat R.J. Jr."/>
            <person name="Barlow S.B."/>
            <person name="Starkenburg S.R."/>
            <person name="Cattolico R.A."/>
        </authorList>
    </citation>
    <scope>NUCLEOTIDE SEQUENCE</scope>
    <source>
        <strain evidence="4">CCMP291</strain>
    </source>
</reference>
<evidence type="ECO:0000313" key="4">
    <source>
        <dbReference type="Proteomes" id="UP000037460"/>
    </source>
</evidence>
<keyword evidence="2" id="KW-0812">Transmembrane</keyword>
<dbReference type="PANTHER" id="PTHR47380">
    <property type="entry name" value="OS02G0533000 PROTEIN"/>
    <property type="match status" value="1"/>
</dbReference>
<dbReference type="EMBL" id="JWZX01001621">
    <property type="protein sequence ID" value="KOO33025.1"/>
    <property type="molecule type" value="Genomic_DNA"/>
</dbReference>
<organism evidence="3 4">
    <name type="scientific">Chrysochromulina tobinii</name>
    <dbReference type="NCBI Taxonomy" id="1460289"/>
    <lineage>
        <taxon>Eukaryota</taxon>
        <taxon>Haptista</taxon>
        <taxon>Haptophyta</taxon>
        <taxon>Prymnesiophyceae</taxon>
        <taxon>Prymnesiales</taxon>
        <taxon>Chrysochromulinaceae</taxon>
        <taxon>Chrysochromulina</taxon>
    </lineage>
</organism>
<evidence type="ECO:0000256" key="2">
    <source>
        <dbReference type="SAM" id="Phobius"/>
    </source>
</evidence>
<keyword evidence="4" id="KW-1185">Reference proteome</keyword>
<protein>
    <submittedName>
        <fullName evidence="3">Uncharacterized protein</fullName>
    </submittedName>
</protein>
<proteinExistence type="predicted"/>
<feature type="compositionally biased region" description="Basic and acidic residues" evidence="1">
    <location>
        <begin position="425"/>
        <end position="437"/>
    </location>
</feature>
<accession>A0A0M0K2J5</accession>
<name>A0A0M0K2J5_9EUKA</name>
<comment type="caution">
    <text evidence="3">The sequence shown here is derived from an EMBL/GenBank/DDBJ whole genome shotgun (WGS) entry which is preliminary data.</text>
</comment>
<dbReference type="PANTHER" id="PTHR47380:SF4">
    <property type="entry name" value="OS02G0533000 PROTEIN"/>
    <property type="match status" value="1"/>
</dbReference>
<dbReference type="OrthoDB" id="4518at2759"/>
<sequence>MSPEQFAEEAQRPGAPVREDWMLPLLLQFNGEPVVTEEGDLIYRFPDLMPTASTDGARDGARVGMGASDVVRSALGFEEPPPGWRPRLGDRVVLTQVLPRVQWGGQGAQNEAIARSLIGQEAIVVADDRDGLPFGLYVPEADDGGGVGQPTCYASLGEIAPVGNLDLSNGRAVTGALRSSGGGLSSAEDVSGAGGGIALMELPQPFSTAPPTQLGFAGVLGLLNLVGVLYIGRILASVSGVPTAYLGSAGPMIALLRKAYVPLLVYAAGFVTVPVVRAVRNRLVNRAISERNRNRAAWARALLGSGSDLPSMGEAPPGATTTDALPNAVTTAMTRAGMEAGEEADATYSPEERRGLLAFLRRKVKAKRQAALALAPKLRNFMRAPATPDARDGKGGRQGMGASTTFSTSRSVDENAAAVGDPFDDFDRRLGKRPDTA</sequence>